<dbReference type="OrthoDB" id="10264038at2759"/>
<sequence>MYITPRDTSSTLSQPELQFIRSAARGISSSRSSLLRLDGRQPSEPRPIRLSFSRCHNRSECVIQFASHTRAAASVYAELVPPPNADRPNDGQVKFTVEVGPMGCMGYEVVDRPVSNYSEQGGGGGGGGGSGDVPYVQRLKSNSILRILERTLLIGGAMDAEALCVQSGTWVWRLCVDVSLLDDGGNALDACVLAAVSALRHYRLPEVNIGGEVDDDLTTAGGNANNGYQETTIIHSDDREPTPLPLHHTPLTATFALFADETGTTTAVSALLDPCDREELACDGLLTWSYNKYGEMCCLDFPGGCELRPRQLMASAKLGKKRCIEICELLETALEAAEKKAESERMERLKMAENNAPSQGLEMTDVSAIDDEAEADEEDEAYRQKALDYSSGHFAASVKEDSDKKPRKERKETSSLFNAILRSAQSAPGEDENAPPIDGATTVTNAEAKKADVEIVACSKNGQEVAIKSTNPKSDQPTDFADSGDEEETVQLTSEFAEDSTKPTESEPEQVPDDSTTSIAIDINEQDSQPILAMEQPRQGEDINTSSVRKKSRTAPKPKGEEDDVTDLSQALKKKKKKKKSKK</sequence>
<dbReference type="GO" id="GO:0000467">
    <property type="term" value="P:exonucleolytic trimming to generate mature 3'-end of 5.8S rRNA from tricistronic rRNA transcript (SSU-rRNA, 5.8S rRNA, LSU-rRNA)"/>
    <property type="evidence" value="ECO:0007669"/>
    <property type="project" value="TreeGrafter"/>
</dbReference>
<evidence type="ECO:0000313" key="10">
    <source>
        <dbReference type="Proteomes" id="UP000266841"/>
    </source>
</evidence>
<dbReference type="GO" id="GO:0071035">
    <property type="term" value="P:nuclear polyadenylation-dependent rRNA catabolic process"/>
    <property type="evidence" value="ECO:0007669"/>
    <property type="project" value="TreeGrafter"/>
</dbReference>
<dbReference type="OMA" id="HESQSEC"/>
<keyword evidence="4" id="KW-0963">Cytoplasm</keyword>
<dbReference type="InterPro" id="IPR027408">
    <property type="entry name" value="PNPase/RNase_PH_dom_sf"/>
</dbReference>
<feature type="domain" description="Exoribonuclease phosphorolytic" evidence="8">
    <location>
        <begin position="46"/>
        <end position="205"/>
    </location>
</feature>
<dbReference type="GO" id="GO:0035925">
    <property type="term" value="F:mRNA 3'-UTR AU-rich region binding"/>
    <property type="evidence" value="ECO:0007669"/>
    <property type="project" value="TreeGrafter"/>
</dbReference>
<dbReference type="Proteomes" id="UP000266841">
    <property type="component" value="Unassembled WGS sequence"/>
</dbReference>
<evidence type="ECO:0000256" key="7">
    <source>
        <dbReference type="SAM" id="MobiDB-lite"/>
    </source>
</evidence>
<dbReference type="InterPro" id="IPR050590">
    <property type="entry name" value="Exosome_comp_Rrp42_subfam"/>
</dbReference>
<accession>K0SIM5</accession>
<dbReference type="InterPro" id="IPR036345">
    <property type="entry name" value="ExoRNase_PH_dom2_sf"/>
</dbReference>
<gene>
    <name evidence="9" type="ORF">THAOC_13033</name>
</gene>
<comment type="subcellular location">
    <subcellularLocation>
        <location evidence="2">Cytoplasm</location>
    </subcellularLocation>
    <subcellularLocation>
        <location evidence="1">Nucleus</location>
    </subcellularLocation>
</comment>
<dbReference type="GO" id="GO:0034476">
    <property type="term" value="P:U5 snRNA 3'-end processing"/>
    <property type="evidence" value="ECO:0007669"/>
    <property type="project" value="TreeGrafter"/>
</dbReference>
<dbReference type="Gene3D" id="3.30.230.70">
    <property type="entry name" value="GHMP Kinase, N-terminal domain"/>
    <property type="match status" value="1"/>
</dbReference>
<dbReference type="GO" id="GO:0000177">
    <property type="term" value="C:cytoplasmic exosome (RNase complex)"/>
    <property type="evidence" value="ECO:0007669"/>
    <property type="project" value="TreeGrafter"/>
</dbReference>
<dbReference type="SUPFAM" id="SSF54211">
    <property type="entry name" value="Ribosomal protein S5 domain 2-like"/>
    <property type="match status" value="1"/>
</dbReference>
<dbReference type="CDD" id="cd11368">
    <property type="entry name" value="RNase_PH_RRP45"/>
    <property type="match status" value="1"/>
</dbReference>
<dbReference type="GO" id="GO:0071038">
    <property type="term" value="P:TRAMP-dependent tRNA surveillance pathway"/>
    <property type="evidence" value="ECO:0007669"/>
    <property type="project" value="TreeGrafter"/>
</dbReference>
<keyword evidence="5" id="KW-0694">RNA-binding</keyword>
<evidence type="ECO:0000259" key="8">
    <source>
        <dbReference type="Pfam" id="PF01138"/>
    </source>
</evidence>
<protein>
    <recommendedName>
        <fullName evidence="8">Exoribonuclease phosphorolytic domain-containing protein</fullName>
    </recommendedName>
</protein>
<dbReference type="InterPro" id="IPR033100">
    <property type="entry name" value="Rrp45"/>
</dbReference>
<evidence type="ECO:0000256" key="6">
    <source>
        <dbReference type="SAM" id="Coils"/>
    </source>
</evidence>
<feature type="compositionally biased region" description="Polar residues" evidence="7">
    <location>
        <begin position="468"/>
        <end position="477"/>
    </location>
</feature>
<dbReference type="GO" id="GO:0034475">
    <property type="term" value="P:U4 snRNA 3'-end processing"/>
    <property type="evidence" value="ECO:0007669"/>
    <property type="project" value="TreeGrafter"/>
</dbReference>
<feature type="region of interest" description="Disordered" evidence="7">
    <location>
        <begin position="394"/>
        <end position="417"/>
    </location>
</feature>
<feature type="compositionally biased region" description="Basic and acidic residues" evidence="7">
    <location>
        <begin position="398"/>
        <end position="413"/>
    </location>
</feature>
<reference evidence="9 10" key="1">
    <citation type="journal article" date="2012" name="Genome Biol.">
        <title>Genome and low-iron response of an oceanic diatom adapted to chronic iron limitation.</title>
        <authorList>
            <person name="Lommer M."/>
            <person name="Specht M."/>
            <person name="Roy A.S."/>
            <person name="Kraemer L."/>
            <person name="Andreson R."/>
            <person name="Gutowska M.A."/>
            <person name="Wolf J."/>
            <person name="Bergner S.V."/>
            <person name="Schilhabel M.B."/>
            <person name="Klostermeier U.C."/>
            <person name="Beiko R.G."/>
            <person name="Rosenstiel P."/>
            <person name="Hippler M."/>
            <person name="Laroche J."/>
        </authorList>
    </citation>
    <scope>NUCLEOTIDE SEQUENCE [LARGE SCALE GENOMIC DNA]</scope>
    <source>
        <strain evidence="9 10">CCMP1005</strain>
    </source>
</reference>
<keyword evidence="10" id="KW-1185">Reference proteome</keyword>
<dbReference type="GO" id="GO:0000176">
    <property type="term" value="C:nuclear exosome (RNase complex)"/>
    <property type="evidence" value="ECO:0007669"/>
    <property type="project" value="TreeGrafter"/>
</dbReference>
<feature type="region of interest" description="Disordered" evidence="7">
    <location>
        <begin position="463"/>
        <end position="583"/>
    </location>
</feature>
<feature type="compositionally biased region" description="Basic residues" evidence="7">
    <location>
        <begin position="572"/>
        <end position="583"/>
    </location>
</feature>
<dbReference type="PANTHER" id="PTHR11097:SF14">
    <property type="entry name" value="EXOSOME COMPLEX COMPONENT RRP45"/>
    <property type="match status" value="1"/>
</dbReference>
<dbReference type="FunFam" id="3.30.230.70:FF:000060">
    <property type="entry name" value="Ribosomal RNA processing protein 45"/>
    <property type="match status" value="1"/>
</dbReference>
<keyword evidence="6" id="KW-0175">Coiled coil</keyword>
<proteinExistence type="inferred from homology"/>
<dbReference type="Pfam" id="PF01138">
    <property type="entry name" value="RNase_PH"/>
    <property type="match status" value="1"/>
</dbReference>
<dbReference type="EMBL" id="AGNL01015292">
    <property type="protein sequence ID" value="EJK66068.1"/>
    <property type="molecule type" value="Genomic_DNA"/>
</dbReference>
<evidence type="ECO:0000256" key="2">
    <source>
        <dbReference type="ARBA" id="ARBA00004496"/>
    </source>
</evidence>
<name>K0SIM5_THAOC</name>
<dbReference type="GO" id="GO:0071028">
    <property type="term" value="P:nuclear mRNA surveillance"/>
    <property type="evidence" value="ECO:0007669"/>
    <property type="project" value="TreeGrafter"/>
</dbReference>
<feature type="coiled-coil region" evidence="6">
    <location>
        <begin position="320"/>
        <end position="354"/>
    </location>
</feature>
<dbReference type="eggNOG" id="KOG1614">
    <property type="taxonomic scope" value="Eukaryota"/>
</dbReference>
<comment type="caution">
    <text evidence="9">The sequence shown here is derived from an EMBL/GenBank/DDBJ whole genome shotgun (WGS) entry which is preliminary data.</text>
</comment>
<evidence type="ECO:0000256" key="3">
    <source>
        <dbReference type="ARBA" id="ARBA00006678"/>
    </source>
</evidence>
<evidence type="ECO:0000313" key="9">
    <source>
        <dbReference type="EMBL" id="EJK66068.1"/>
    </source>
</evidence>
<evidence type="ECO:0000256" key="4">
    <source>
        <dbReference type="ARBA" id="ARBA00022490"/>
    </source>
</evidence>
<evidence type="ECO:0000256" key="1">
    <source>
        <dbReference type="ARBA" id="ARBA00004123"/>
    </source>
</evidence>
<dbReference type="PANTHER" id="PTHR11097">
    <property type="entry name" value="EXOSOME COMPLEX EXONUCLEASE RIBOSOMAL RNA PROCESSING PROTEIN"/>
    <property type="match status" value="1"/>
</dbReference>
<dbReference type="AlphaFoldDB" id="K0SIM5"/>
<dbReference type="SUPFAM" id="SSF55666">
    <property type="entry name" value="Ribonuclease PH domain 2-like"/>
    <property type="match status" value="1"/>
</dbReference>
<dbReference type="InterPro" id="IPR001247">
    <property type="entry name" value="ExoRNase_PH_dom1"/>
</dbReference>
<dbReference type="GO" id="GO:0016075">
    <property type="term" value="P:rRNA catabolic process"/>
    <property type="evidence" value="ECO:0007669"/>
    <property type="project" value="TreeGrafter"/>
</dbReference>
<organism evidence="9 10">
    <name type="scientific">Thalassiosira oceanica</name>
    <name type="common">Marine diatom</name>
    <dbReference type="NCBI Taxonomy" id="159749"/>
    <lineage>
        <taxon>Eukaryota</taxon>
        <taxon>Sar</taxon>
        <taxon>Stramenopiles</taxon>
        <taxon>Ochrophyta</taxon>
        <taxon>Bacillariophyta</taxon>
        <taxon>Coscinodiscophyceae</taxon>
        <taxon>Thalassiosirophycidae</taxon>
        <taxon>Thalassiosirales</taxon>
        <taxon>Thalassiosiraceae</taxon>
        <taxon>Thalassiosira</taxon>
    </lineage>
</organism>
<dbReference type="InterPro" id="IPR020568">
    <property type="entry name" value="Ribosomal_Su5_D2-typ_SF"/>
</dbReference>
<dbReference type="GO" id="GO:0034473">
    <property type="term" value="P:U1 snRNA 3'-end processing"/>
    <property type="evidence" value="ECO:0007669"/>
    <property type="project" value="TreeGrafter"/>
</dbReference>
<evidence type="ECO:0000256" key="5">
    <source>
        <dbReference type="ARBA" id="ARBA00022884"/>
    </source>
</evidence>
<comment type="similarity">
    <text evidence="3">Belongs to the RNase PH family.</text>
</comment>